<reference evidence="2 3" key="1">
    <citation type="submission" date="2024-01" db="EMBL/GenBank/DDBJ databases">
        <title>Comparative genomics of Cryptococcus and Kwoniella reveals pathogenesis evolution and contrasting modes of karyotype evolution via chromosome fusion or intercentromeric recombination.</title>
        <authorList>
            <person name="Coelho M.A."/>
            <person name="David-Palma M."/>
            <person name="Shea T."/>
            <person name="Bowers K."/>
            <person name="McGinley-Smith S."/>
            <person name="Mohammad A.W."/>
            <person name="Gnirke A."/>
            <person name="Yurkov A.M."/>
            <person name="Nowrousian M."/>
            <person name="Sun S."/>
            <person name="Cuomo C.A."/>
            <person name="Heitman J."/>
        </authorList>
    </citation>
    <scope>NUCLEOTIDE SEQUENCE [LARGE SCALE GENOMIC DNA]</scope>
    <source>
        <strain evidence="2">CBS 11374</strain>
    </source>
</reference>
<evidence type="ECO:0000256" key="1">
    <source>
        <dbReference type="SAM" id="MobiDB-lite"/>
    </source>
</evidence>
<feature type="region of interest" description="Disordered" evidence="1">
    <location>
        <begin position="1"/>
        <end position="37"/>
    </location>
</feature>
<proteinExistence type="predicted"/>
<accession>A0ABZ1DC84</accession>
<sequence length="330" mass="38097">MPNVSSRRSSFADPYPRRGSAAFMDQPSEWGYGYSRRGSSATYDWHDPWKQEERTVPRHGITTTIEVEEVVSEDEGAPSPPKLLESSSQPKLIEFPTEHDRRDSTNVSTATPDVHVGLGIRDDNSDYRTFRITFPAKSNGQNSKEEKKIAKEFQVSKKLDTRQDFERWFQRPLEMTKTILQRDSGISKVQLAPTLFRFQDQCASFWNDNVGPYRITVVTLPKEITRLPNSHRATYRRDPVDARDSLTLSKEEWVGKISSDFTKQIESQADEYDWDKDIQTSLLSHIRSEAEMTWEKFFSSKCPSKPNPDKFCKRLIDVAARKAASRHHQE</sequence>
<evidence type="ECO:0000313" key="2">
    <source>
        <dbReference type="EMBL" id="WRT70909.1"/>
    </source>
</evidence>
<dbReference type="GeneID" id="87960038"/>
<gene>
    <name evidence="2" type="ORF">IL334_007908</name>
</gene>
<dbReference type="Proteomes" id="UP001329825">
    <property type="component" value="Chromosome 11"/>
</dbReference>
<name>A0ABZ1DC84_9TREE</name>
<dbReference type="EMBL" id="CP141891">
    <property type="protein sequence ID" value="WRT70909.1"/>
    <property type="molecule type" value="Genomic_DNA"/>
</dbReference>
<feature type="region of interest" description="Disordered" evidence="1">
    <location>
        <begin position="54"/>
        <end position="90"/>
    </location>
</feature>
<keyword evidence="3" id="KW-1185">Reference proteome</keyword>
<organism evidence="2 3">
    <name type="scientific">Kwoniella shivajii</name>
    <dbReference type="NCBI Taxonomy" id="564305"/>
    <lineage>
        <taxon>Eukaryota</taxon>
        <taxon>Fungi</taxon>
        <taxon>Dikarya</taxon>
        <taxon>Basidiomycota</taxon>
        <taxon>Agaricomycotina</taxon>
        <taxon>Tremellomycetes</taxon>
        <taxon>Tremellales</taxon>
        <taxon>Cryptococcaceae</taxon>
        <taxon>Kwoniella</taxon>
    </lineage>
</organism>
<evidence type="ECO:0000313" key="3">
    <source>
        <dbReference type="Proteomes" id="UP001329825"/>
    </source>
</evidence>
<dbReference type="RefSeq" id="XP_062795648.1">
    <property type="nucleotide sequence ID" value="XM_062939597.1"/>
</dbReference>
<feature type="compositionally biased region" description="Acidic residues" evidence="1">
    <location>
        <begin position="66"/>
        <end position="76"/>
    </location>
</feature>
<protein>
    <submittedName>
        <fullName evidence="2">Uncharacterized protein</fullName>
    </submittedName>
</protein>